<dbReference type="Proteomes" id="UP001341281">
    <property type="component" value="Chromosome 08"/>
</dbReference>
<proteinExistence type="predicted"/>
<reference evidence="1 2" key="1">
    <citation type="submission" date="2024-02" db="EMBL/GenBank/DDBJ databases">
        <title>High-quality chromosome-scale genome assembly of Pensacola bahiagrass (Paspalum notatum Flugge var. saurae).</title>
        <authorList>
            <person name="Vega J.M."/>
            <person name="Podio M."/>
            <person name="Orjuela J."/>
            <person name="Siena L.A."/>
            <person name="Pessino S.C."/>
            <person name="Combes M.C."/>
            <person name="Mariac C."/>
            <person name="Albertini E."/>
            <person name="Pupilli F."/>
            <person name="Ortiz J.P.A."/>
            <person name="Leblanc O."/>
        </authorList>
    </citation>
    <scope>NUCLEOTIDE SEQUENCE [LARGE SCALE GENOMIC DNA]</scope>
    <source>
        <strain evidence="1">R1</strain>
        <tissue evidence="1">Leaf</tissue>
    </source>
</reference>
<evidence type="ECO:0000313" key="2">
    <source>
        <dbReference type="Proteomes" id="UP001341281"/>
    </source>
</evidence>
<gene>
    <name evidence="1" type="ORF">U9M48_037704</name>
</gene>
<dbReference type="AlphaFoldDB" id="A0AAQ3X9L2"/>
<organism evidence="1 2">
    <name type="scientific">Paspalum notatum var. saurae</name>
    <dbReference type="NCBI Taxonomy" id="547442"/>
    <lineage>
        <taxon>Eukaryota</taxon>
        <taxon>Viridiplantae</taxon>
        <taxon>Streptophyta</taxon>
        <taxon>Embryophyta</taxon>
        <taxon>Tracheophyta</taxon>
        <taxon>Spermatophyta</taxon>
        <taxon>Magnoliopsida</taxon>
        <taxon>Liliopsida</taxon>
        <taxon>Poales</taxon>
        <taxon>Poaceae</taxon>
        <taxon>PACMAD clade</taxon>
        <taxon>Panicoideae</taxon>
        <taxon>Andropogonodae</taxon>
        <taxon>Paspaleae</taxon>
        <taxon>Paspalinae</taxon>
        <taxon>Paspalum</taxon>
    </lineage>
</organism>
<dbReference type="EMBL" id="CP144752">
    <property type="protein sequence ID" value="WVZ91551.1"/>
    <property type="molecule type" value="Genomic_DNA"/>
</dbReference>
<name>A0AAQ3X9L2_PASNO</name>
<keyword evidence="2" id="KW-1185">Reference proteome</keyword>
<accession>A0AAQ3X9L2</accession>
<sequence length="157" mass="17592">MGRRRKLTLAPATLAKLTISQDQKGAVSEVTDQLDPKLARKKLSAIVASVADSCSRPIHIHGKEPKGKFWACSDEEYDEEDISTPELIAEAHAAGFILNDLHHAEAELMVLFRGTYWLRLWAKLQRSEECKHGLLQACRKLETVAMQLFSSFGWSNS</sequence>
<evidence type="ECO:0000313" key="1">
    <source>
        <dbReference type="EMBL" id="WVZ91551.1"/>
    </source>
</evidence>
<protein>
    <submittedName>
        <fullName evidence="1">Uncharacterized protein</fullName>
    </submittedName>
</protein>